<reference evidence="2 3" key="1">
    <citation type="submission" date="2023-02" db="EMBL/GenBank/DDBJ databases">
        <title>LHISI_Scaffold_Assembly.</title>
        <authorList>
            <person name="Stuart O.P."/>
            <person name="Cleave R."/>
            <person name="Magrath M.J.L."/>
            <person name="Mikheyev A.S."/>
        </authorList>
    </citation>
    <scope>NUCLEOTIDE SEQUENCE [LARGE SCALE GENOMIC DNA]</scope>
    <source>
        <strain evidence="2">Daus_M_001</strain>
        <tissue evidence="2">Leg muscle</tissue>
    </source>
</reference>
<name>A0ABQ9IDI5_9NEOP</name>
<feature type="compositionally biased region" description="Low complexity" evidence="1">
    <location>
        <begin position="15"/>
        <end position="30"/>
    </location>
</feature>
<sequence>MSDVSLREPTNDRYISSQSNNSISASVSSQSSAPNLRRNLAIVSEFPKGNVQHGTDHYRVRRGWLRKIFRNIGGFSTDVSNGDVVFVKQVKIVVFWFLISQTCIMFTHLFTVTANFCEARLKFYFQDIAPLQVDEAHLRLGPTYHIRAQSEVSIDGGGGGVIVLPHVVRSYQFLTNLLDPCCSDEGPISSPGTHMYTLVLTGNDSLMLSNLCETSRFHFPGSESHETASGETESEYIGCSRNFAHLRRTSVGALGATETWRIDTLIASKRKALNWRAVLPSIKRLYETFSGDPTILCHMILVYGAAEGNGRSACLLYQERYPSTTCDILFLLQLHNGSGNKVPPPPTGTTVVLQRDAALPNWKRLYCITLTRARQRVQWILRVQQMLHHVLTSARGSCTAALTSLLPHHALSTDECTFTRNSVLESRNSQKTLMSRDSSTDILKAVHDHTDEYTTFTEVDLKQAFQKCSVYREQLISMCGQVWWTVMCKIPDLKWLEHGDVLRRAAAIGSSVRGRGKHETGSSLALYICRNFPRFGSRTRDAPEIHEAICSEKTRAFLFII</sequence>
<evidence type="ECO:0000313" key="3">
    <source>
        <dbReference type="Proteomes" id="UP001159363"/>
    </source>
</evidence>
<dbReference type="Proteomes" id="UP001159363">
    <property type="component" value="Chromosome 1"/>
</dbReference>
<evidence type="ECO:0000313" key="2">
    <source>
        <dbReference type="EMBL" id="KAJ8894734.1"/>
    </source>
</evidence>
<dbReference type="EMBL" id="JARBHB010000001">
    <property type="protein sequence ID" value="KAJ8894734.1"/>
    <property type="molecule type" value="Genomic_DNA"/>
</dbReference>
<organism evidence="2 3">
    <name type="scientific">Dryococelus australis</name>
    <dbReference type="NCBI Taxonomy" id="614101"/>
    <lineage>
        <taxon>Eukaryota</taxon>
        <taxon>Metazoa</taxon>
        <taxon>Ecdysozoa</taxon>
        <taxon>Arthropoda</taxon>
        <taxon>Hexapoda</taxon>
        <taxon>Insecta</taxon>
        <taxon>Pterygota</taxon>
        <taxon>Neoptera</taxon>
        <taxon>Polyneoptera</taxon>
        <taxon>Phasmatodea</taxon>
        <taxon>Verophasmatodea</taxon>
        <taxon>Anareolatae</taxon>
        <taxon>Phasmatidae</taxon>
        <taxon>Eurycanthinae</taxon>
        <taxon>Dryococelus</taxon>
    </lineage>
</organism>
<protein>
    <submittedName>
        <fullName evidence="2">Uncharacterized protein</fullName>
    </submittedName>
</protein>
<accession>A0ABQ9IDI5</accession>
<gene>
    <name evidence="2" type="ORF">PR048_000041</name>
</gene>
<feature type="region of interest" description="Disordered" evidence="1">
    <location>
        <begin position="1"/>
        <end position="30"/>
    </location>
</feature>
<keyword evidence="3" id="KW-1185">Reference proteome</keyword>
<proteinExistence type="predicted"/>
<evidence type="ECO:0000256" key="1">
    <source>
        <dbReference type="SAM" id="MobiDB-lite"/>
    </source>
</evidence>
<feature type="compositionally biased region" description="Basic and acidic residues" evidence="1">
    <location>
        <begin position="1"/>
        <end position="11"/>
    </location>
</feature>
<comment type="caution">
    <text evidence="2">The sequence shown here is derived from an EMBL/GenBank/DDBJ whole genome shotgun (WGS) entry which is preliminary data.</text>
</comment>